<protein>
    <submittedName>
        <fullName evidence="1">Uncharacterized protein</fullName>
    </submittedName>
</protein>
<organism evidence="1 2">
    <name type="scientific">Stephania yunnanensis</name>
    <dbReference type="NCBI Taxonomy" id="152371"/>
    <lineage>
        <taxon>Eukaryota</taxon>
        <taxon>Viridiplantae</taxon>
        <taxon>Streptophyta</taxon>
        <taxon>Embryophyta</taxon>
        <taxon>Tracheophyta</taxon>
        <taxon>Spermatophyta</taxon>
        <taxon>Magnoliopsida</taxon>
        <taxon>Ranunculales</taxon>
        <taxon>Menispermaceae</taxon>
        <taxon>Menispermoideae</taxon>
        <taxon>Cissampelideae</taxon>
        <taxon>Stephania</taxon>
    </lineage>
</organism>
<accession>A0AAP0IH85</accession>
<dbReference type="EMBL" id="JBBNAF010000009">
    <property type="protein sequence ID" value="KAK9115265.1"/>
    <property type="molecule type" value="Genomic_DNA"/>
</dbReference>
<dbReference type="Proteomes" id="UP001420932">
    <property type="component" value="Unassembled WGS sequence"/>
</dbReference>
<dbReference type="AlphaFoldDB" id="A0AAP0IH85"/>
<name>A0AAP0IH85_9MAGN</name>
<evidence type="ECO:0000313" key="1">
    <source>
        <dbReference type="EMBL" id="KAK9115265.1"/>
    </source>
</evidence>
<keyword evidence="2" id="KW-1185">Reference proteome</keyword>
<evidence type="ECO:0000313" key="2">
    <source>
        <dbReference type="Proteomes" id="UP001420932"/>
    </source>
</evidence>
<comment type="caution">
    <text evidence="1">The sequence shown here is derived from an EMBL/GenBank/DDBJ whole genome shotgun (WGS) entry which is preliminary data.</text>
</comment>
<reference evidence="1 2" key="1">
    <citation type="submission" date="2024-01" db="EMBL/GenBank/DDBJ databases">
        <title>Genome assemblies of Stephania.</title>
        <authorList>
            <person name="Yang L."/>
        </authorList>
    </citation>
    <scope>NUCLEOTIDE SEQUENCE [LARGE SCALE GENOMIC DNA]</scope>
    <source>
        <strain evidence="1">YNDBR</strain>
        <tissue evidence="1">Leaf</tissue>
    </source>
</reference>
<gene>
    <name evidence="1" type="ORF">Syun_022062</name>
</gene>
<sequence>MSVVLRPEQGETRFGMDIKRTEEDLSAFTQMAKRTAADLSWLRHLHEQARNPPANY</sequence>
<proteinExistence type="predicted"/>